<dbReference type="Pfam" id="PF02397">
    <property type="entry name" value="Bac_transf"/>
    <property type="match status" value="1"/>
</dbReference>
<keyword evidence="4" id="KW-0808">Transferase</keyword>
<proteinExistence type="inferred from homology"/>
<accession>A0A4U5TU02</accession>
<keyword evidence="2" id="KW-1133">Transmembrane helix</keyword>
<feature type="domain" description="Bacterial sugar transferase" evidence="3">
    <location>
        <begin position="14"/>
        <end position="201"/>
    </location>
</feature>
<feature type="transmembrane region" description="Helical" evidence="2">
    <location>
        <begin position="21"/>
        <end position="42"/>
    </location>
</feature>
<name>A0A4U5TU02_9FLAO</name>
<evidence type="ECO:0000256" key="1">
    <source>
        <dbReference type="ARBA" id="ARBA00006464"/>
    </source>
</evidence>
<keyword evidence="5" id="KW-1185">Reference proteome</keyword>
<dbReference type="InterPro" id="IPR003362">
    <property type="entry name" value="Bact_transf"/>
</dbReference>
<organism evidence="4 5">
    <name type="scientific">Mesohalobacter halotolerans</name>
    <dbReference type="NCBI Taxonomy" id="1883405"/>
    <lineage>
        <taxon>Bacteria</taxon>
        <taxon>Pseudomonadati</taxon>
        <taxon>Bacteroidota</taxon>
        <taxon>Flavobacteriia</taxon>
        <taxon>Flavobacteriales</taxon>
        <taxon>Flavobacteriaceae</taxon>
        <taxon>Mesohalobacter</taxon>
    </lineage>
</organism>
<dbReference type="RefSeq" id="WP_138930678.1">
    <property type="nucleotide sequence ID" value="NZ_SWMU01000001.1"/>
</dbReference>
<dbReference type="Proteomes" id="UP000306552">
    <property type="component" value="Unassembled WGS sequence"/>
</dbReference>
<comment type="caution">
    <text evidence="4">The sequence shown here is derived from an EMBL/GenBank/DDBJ whole genome shotgun (WGS) entry which is preliminary data.</text>
</comment>
<dbReference type="PANTHER" id="PTHR30576">
    <property type="entry name" value="COLANIC BIOSYNTHESIS UDP-GLUCOSE LIPID CARRIER TRANSFERASE"/>
    <property type="match status" value="1"/>
</dbReference>
<dbReference type="OrthoDB" id="9808602at2"/>
<dbReference type="EMBL" id="SWMU01000001">
    <property type="protein sequence ID" value="TKS56974.1"/>
    <property type="molecule type" value="Genomic_DNA"/>
</dbReference>
<gene>
    <name evidence="4" type="ORF">FCN74_00700</name>
</gene>
<dbReference type="GO" id="GO:0016780">
    <property type="term" value="F:phosphotransferase activity, for other substituted phosphate groups"/>
    <property type="evidence" value="ECO:0007669"/>
    <property type="project" value="TreeGrafter"/>
</dbReference>
<keyword evidence="2" id="KW-0472">Membrane</keyword>
<evidence type="ECO:0000313" key="4">
    <source>
        <dbReference type="EMBL" id="TKS56974.1"/>
    </source>
</evidence>
<protein>
    <submittedName>
        <fullName evidence="4">Sugar transferase</fullName>
    </submittedName>
</protein>
<reference evidence="4 5" key="1">
    <citation type="submission" date="2019-04" db="EMBL/GenBank/DDBJ databases">
        <title>Psychroflexus halotolerans sp. nov., isolated from a marine solar saltern.</title>
        <authorList>
            <person name="Feng X."/>
        </authorList>
    </citation>
    <scope>NUCLEOTIDE SEQUENCE [LARGE SCALE GENOMIC DNA]</scope>
    <source>
        <strain evidence="4 5">WDS2C27</strain>
    </source>
</reference>
<evidence type="ECO:0000259" key="3">
    <source>
        <dbReference type="Pfam" id="PF02397"/>
    </source>
</evidence>
<comment type="similarity">
    <text evidence="1">Belongs to the bacterial sugar transferase family.</text>
</comment>
<evidence type="ECO:0000256" key="2">
    <source>
        <dbReference type="SAM" id="Phobius"/>
    </source>
</evidence>
<evidence type="ECO:0000313" key="5">
    <source>
        <dbReference type="Proteomes" id="UP000306552"/>
    </source>
</evidence>
<dbReference type="AlphaFoldDB" id="A0A4U5TU02"/>
<sequence>MISEPLSIKQKFIKRLLDISLSLIGLILSFLFLGILLILTSIHTKSFGLLSQTRIGQYGKPFQLLKLKTMIIDGEDTTFITTSKDPRITKFGHFLRKTKLDELPQLWNVLFGEMSFVGPRPDVSGYADQLEGDDKIILSVKPGITGPASLAFRDEEELLAQKDNPKQYNDEVIWPQKVKINKAYVENYSFKNDLMYVIKTILG</sequence>
<dbReference type="PANTHER" id="PTHR30576:SF20">
    <property type="entry name" value="QUINOVOSAMINEPHOSPHOTRANSFERAE-RELATED"/>
    <property type="match status" value="1"/>
</dbReference>
<keyword evidence="2" id="KW-0812">Transmembrane</keyword>